<organism evidence="3 4">
    <name type="scientific">Clostridium lentum</name>
    <dbReference type="NCBI Taxonomy" id="2763037"/>
    <lineage>
        <taxon>Bacteria</taxon>
        <taxon>Bacillati</taxon>
        <taxon>Bacillota</taxon>
        <taxon>Clostridia</taxon>
        <taxon>Eubacteriales</taxon>
        <taxon>Clostridiaceae</taxon>
        <taxon>Clostridium</taxon>
    </lineage>
</organism>
<feature type="chain" id="PRO_5039197837" description="Lipoprotein" evidence="2">
    <location>
        <begin position="22"/>
        <end position="311"/>
    </location>
</feature>
<protein>
    <recommendedName>
        <fullName evidence="5">Lipoprotein</fullName>
    </recommendedName>
</protein>
<dbReference type="PROSITE" id="PS51257">
    <property type="entry name" value="PROKAR_LIPOPROTEIN"/>
    <property type="match status" value="1"/>
</dbReference>
<dbReference type="Proteomes" id="UP000662088">
    <property type="component" value="Unassembled WGS sequence"/>
</dbReference>
<dbReference type="EMBL" id="JACOOQ010000005">
    <property type="protein sequence ID" value="MBC5639696.1"/>
    <property type="molecule type" value="Genomic_DNA"/>
</dbReference>
<name>A0A8I0A919_9CLOT</name>
<dbReference type="RefSeq" id="WP_186834819.1">
    <property type="nucleotide sequence ID" value="NZ_JACOOQ010000005.1"/>
</dbReference>
<proteinExistence type="predicted"/>
<dbReference type="AlphaFoldDB" id="A0A8I0A919"/>
<evidence type="ECO:0000256" key="2">
    <source>
        <dbReference type="SAM" id="SignalP"/>
    </source>
</evidence>
<evidence type="ECO:0008006" key="5">
    <source>
        <dbReference type="Google" id="ProtNLM"/>
    </source>
</evidence>
<evidence type="ECO:0000313" key="4">
    <source>
        <dbReference type="Proteomes" id="UP000662088"/>
    </source>
</evidence>
<feature type="signal peptide" evidence="2">
    <location>
        <begin position="1"/>
        <end position="21"/>
    </location>
</feature>
<keyword evidence="4" id="KW-1185">Reference proteome</keyword>
<gene>
    <name evidence="3" type="ORF">H8R92_04480</name>
</gene>
<evidence type="ECO:0000313" key="3">
    <source>
        <dbReference type="EMBL" id="MBC5639696.1"/>
    </source>
</evidence>
<feature type="region of interest" description="Disordered" evidence="1">
    <location>
        <begin position="31"/>
        <end position="73"/>
    </location>
</feature>
<sequence>MNKKLILKLLLLTLLSFSLISCEQKYNISKSNKETQTSIEKEEGNRNQDSLPGEEEKNNINQGSDNVIDEENTENKNINNPELFVVAGGRNKVSGICEYSLAEINAGRKIKPPISNKNSTTYIVESDENIYIDVIFEVYSLMNKAEVAGDMINTRIKIKNVEYPCLFLVESTDGTNLEKYALINPLETKRIHYLSQVPTADATTGEFEIILTINGKDFSNKFSLDSLQYSIKENMQEDVKQSLTEEEYYKIIKEAKQRQQDYIDSIDDSHIKQSVQTSYSAAIAESTALHIKYPDDTDTIDSALKRVLNGE</sequence>
<accession>A0A8I0A919</accession>
<comment type="caution">
    <text evidence="3">The sequence shown here is derived from an EMBL/GenBank/DDBJ whole genome shotgun (WGS) entry which is preliminary data.</text>
</comment>
<evidence type="ECO:0000256" key="1">
    <source>
        <dbReference type="SAM" id="MobiDB-lite"/>
    </source>
</evidence>
<reference evidence="3" key="1">
    <citation type="submission" date="2020-08" db="EMBL/GenBank/DDBJ databases">
        <title>Genome public.</title>
        <authorList>
            <person name="Liu C."/>
            <person name="Sun Q."/>
        </authorList>
    </citation>
    <scope>NUCLEOTIDE SEQUENCE</scope>
    <source>
        <strain evidence="3">NSJ-42</strain>
    </source>
</reference>
<keyword evidence="2" id="KW-0732">Signal</keyword>